<evidence type="ECO:0000313" key="2">
    <source>
        <dbReference type="Proteomes" id="UP000254051"/>
    </source>
</evidence>
<dbReference type="InterPro" id="IPR026002">
    <property type="entry name" value="ATC_hydrolase-like"/>
</dbReference>
<sequence length="179" mass="21209">MGKENYKITGTVPRELMVDEIRKAARQFAMLYFHFCDVLQKLYGLEKTKEIVRQTVFELGADRSDQLREKAHKLGKETETVEDFMSVIDLPLCGWIPEWGADHCPYAETWRKYYDEYPWFRELAPYYCDVIDTTTIENFSRHLSHKLTQNVLIEGESCERNYFESEEVKKGNYTYGSKE</sequence>
<dbReference type="AlphaFoldDB" id="A0A316A135"/>
<dbReference type="Proteomes" id="UP000254051">
    <property type="component" value="Unassembled WGS sequence"/>
</dbReference>
<dbReference type="OrthoDB" id="2039469at2"/>
<dbReference type="EMBL" id="UHJJ01000002">
    <property type="protein sequence ID" value="SUQ12798.1"/>
    <property type="molecule type" value="Genomic_DNA"/>
</dbReference>
<organism evidence="1 2">
    <name type="scientific">Faecalicatena contorta</name>
    <dbReference type="NCBI Taxonomy" id="39482"/>
    <lineage>
        <taxon>Bacteria</taxon>
        <taxon>Bacillati</taxon>
        <taxon>Bacillota</taxon>
        <taxon>Clostridia</taxon>
        <taxon>Lachnospirales</taxon>
        <taxon>Lachnospiraceae</taxon>
        <taxon>Faecalicatena</taxon>
    </lineage>
</organism>
<accession>A0A316A135</accession>
<dbReference type="GO" id="GO:0016787">
    <property type="term" value="F:hydrolase activity"/>
    <property type="evidence" value="ECO:0007669"/>
    <property type="project" value="UniProtKB-KW"/>
</dbReference>
<keyword evidence="1" id="KW-0378">Hydrolase</keyword>
<gene>
    <name evidence="1" type="ORF">SAMN05216529_10212</name>
</gene>
<dbReference type="Pfam" id="PF14196">
    <property type="entry name" value="ATC_hydrolase"/>
    <property type="match status" value="1"/>
</dbReference>
<protein>
    <submittedName>
        <fullName evidence="1">L-2-amino-thiazoline-4-carboxylic acid hydrolase</fullName>
    </submittedName>
</protein>
<dbReference type="RefSeq" id="WP_109708832.1">
    <property type="nucleotide sequence ID" value="NZ_QGDS01000002.1"/>
</dbReference>
<keyword evidence="2" id="KW-1185">Reference proteome</keyword>
<name>A0A316A135_9FIRM</name>
<proteinExistence type="predicted"/>
<evidence type="ECO:0000313" key="1">
    <source>
        <dbReference type="EMBL" id="SUQ12798.1"/>
    </source>
</evidence>
<reference evidence="2" key="1">
    <citation type="submission" date="2017-07" db="EMBL/GenBank/DDBJ databases">
        <authorList>
            <person name="Varghese N."/>
            <person name="Submissions S."/>
        </authorList>
    </citation>
    <scope>NUCLEOTIDE SEQUENCE [LARGE SCALE GENOMIC DNA]</scope>
    <source>
        <strain evidence="2">NLAE-zl-C134</strain>
    </source>
</reference>